<dbReference type="Proteomes" id="UP000239899">
    <property type="component" value="Unassembled WGS sequence"/>
</dbReference>
<accession>A0A2P6TK90</accession>
<dbReference type="GO" id="GO:0016853">
    <property type="term" value="F:isomerase activity"/>
    <property type="evidence" value="ECO:0007669"/>
    <property type="project" value="UniProtKB-KW"/>
</dbReference>
<keyword evidence="2" id="KW-0175">Coiled coil</keyword>
<dbReference type="PANTHER" id="PTHR46313">
    <property type="match status" value="1"/>
</dbReference>
<dbReference type="AlphaFoldDB" id="A0A2P6TK90"/>
<dbReference type="InterPro" id="IPR036188">
    <property type="entry name" value="FAD/NAD-bd_sf"/>
</dbReference>
<dbReference type="InterPro" id="IPR045892">
    <property type="entry name" value="CrtISO-like"/>
</dbReference>
<feature type="compositionally biased region" description="Low complexity" evidence="3">
    <location>
        <begin position="84"/>
        <end position="110"/>
    </location>
</feature>
<dbReference type="SUPFAM" id="SSF52047">
    <property type="entry name" value="RNI-like"/>
    <property type="match status" value="1"/>
</dbReference>
<evidence type="ECO:0000313" key="4">
    <source>
        <dbReference type="EMBL" id="PRW44458.1"/>
    </source>
</evidence>
<dbReference type="Pfam" id="PF13450">
    <property type="entry name" value="NAD_binding_8"/>
    <property type="match status" value="1"/>
</dbReference>
<organism evidence="4 5">
    <name type="scientific">Chlorella sorokiniana</name>
    <name type="common">Freshwater green alga</name>
    <dbReference type="NCBI Taxonomy" id="3076"/>
    <lineage>
        <taxon>Eukaryota</taxon>
        <taxon>Viridiplantae</taxon>
        <taxon>Chlorophyta</taxon>
        <taxon>core chlorophytes</taxon>
        <taxon>Trebouxiophyceae</taxon>
        <taxon>Chlorellales</taxon>
        <taxon>Chlorellaceae</taxon>
        <taxon>Chlorella clade</taxon>
        <taxon>Chlorella</taxon>
    </lineage>
</organism>
<dbReference type="GO" id="GO:0016116">
    <property type="term" value="P:carotenoid metabolic process"/>
    <property type="evidence" value="ECO:0007669"/>
    <property type="project" value="InterPro"/>
</dbReference>
<comment type="caution">
    <text evidence="4">The sequence shown here is derived from an EMBL/GenBank/DDBJ whole genome shotgun (WGS) entry which is preliminary data.</text>
</comment>
<comment type="subcellular location">
    <subcellularLocation>
        <location evidence="1">Cytoplasm</location>
        <location evidence="1">Cytoskeleton</location>
        <location evidence="1">Cilium axoneme</location>
    </subcellularLocation>
</comment>
<evidence type="ECO:0000313" key="5">
    <source>
        <dbReference type="Proteomes" id="UP000239899"/>
    </source>
</evidence>
<dbReference type="PANTHER" id="PTHR46313:SF6">
    <property type="entry name" value="FAD_NAD(P)-BINDING OXIDOREDUCTASE FAMILY PROTEIN"/>
    <property type="match status" value="1"/>
</dbReference>
<dbReference type="OrthoDB" id="7777654at2759"/>
<dbReference type="GO" id="GO:0005930">
    <property type="term" value="C:axoneme"/>
    <property type="evidence" value="ECO:0007669"/>
    <property type="project" value="UniProtKB-SubCell"/>
</dbReference>
<evidence type="ECO:0000256" key="1">
    <source>
        <dbReference type="ARBA" id="ARBA00004430"/>
    </source>
</evidence>
<feature type="coiled-coil region" evidence="2">
    <location>
        <begin position="146"/>
        <end position="208"/>
    </location>
</feature>
<dbReference type="InterPro" id="IPR032675">
    <property type="entry name" value="LRR_dom_sf"/>
</dbReference>
<protein>
    <submittedName>
        <fullName evidence="4">Carotene isomerase</fullName>
    </submittedName>
</protein>
<reference evidence="4 5" key="1">
    <citation type="journal article" date="2018" name="Plant J.">
        <title>Genome sequences of Chlorella sorokiniana UTEX 1602 and Micractinium conductrix SAG 241.80: implications to maltose excretion by a green alga.</title>
        <authorList>
            <person name="Arriola M.B."/>
            <person name="Velmurugan N."/>
            <person name="Zhang Y."/>
            <person name="Plunkett M.H."/>
            <person name="Hondzo H."/>
            <person name="Barney B.M."/>
        </authorList>
    </citation>
    <scope>NUCLEOTIDE SEQUENCE [LARGE SCALE GENOMIC DNA]</scope>
    <source>
        <strain evidence="5">UTEX 1602</strain>
    </source>
</reference>
<gene>
    <name evidence="4" type="ORF">C2E21_6558</name>
</gene>
<sequence length="657" mass="71169">MRELLLHAEIAGLRAELGCMARQKDEMAAQMRELRGDNARLEVQFIDSQGENDLLQSQLQQCQRGAKTEVAKLQAMVLSLQGSKDQQGSSGSITQGVQVSAVPSAPQPSSGALPPLPEDSAVLLPAPSTQLGIKIPHRRLSRRMRSRLLEAKLAGMTAKLACMEQQQAELVAQLQECQAEQQQSQAAKLGLEEQLRQCQRTVVELEAMVLSLQAGQPPAASSRDRSHETDVVIIGSGIGGLCCAALLARYGYSVTVLESHYLAGGAAHSFEIQGYSCDAGPSFFAGLSGPPGSSKTNPLKLVLDAVGESVECVTYKKWIVYQPNGRSFECVCDADAYAENIRREGGEEAYRQWKELEQLMQPLQEGAAMLPAAALRADPSIALTAGPRLALVSKRWQRAVYAEPLLWQRFVVRNNQPGKLFMQPRLALLRRQAAHVACFSWQADGEAAGHSLPAFLAALQPSQLVQLELLLSAMLPPSASLRSLDLGAVNLAATNLTAAAFDGCTQLRQLTSLIICVAAFPASQWQRAFAAVLQQAARISHLSMQGYGEVACLGEMPTSLRGYRGLTSLALPVLCLNNLPCGAYLADLESLALTCNTLSALPSSLSAATRLTRRQLSYNTQLRLSLQDIARLLRLPRLLCLNAVEVQHDWRQQPAQH</sequence>
<dbReference type="Gene3D" id="3.80.10.10">
    <property type="entry name" value="Ribonuclease Inhibitor"/>
    <property type="match status" value="1"/>
</dbReference>
<dbReference type="SUPFAM" id="SSF51905">
    <property type="entry name" value="FAD/NAD(P)-binding domain"/>
    <property type="match status" value="1"/>
</dbReference>
<dbReference type="EMBL" id="LHPG02000013">
    <property type="protein sequence ID" value="PRW44458.1"/>
    <property type="molecule type" value="Genomic_DNA"/>
</dbReference>
<evidence type="ECO:0000256" key="3">
    <source>
        <dbReference type="SAM" id="MobiDB-lite"/>
    </source>
</evidence>
<dbReference type="Gene3D" id="3.50.50.60">
    <property type="entry name" value="FAD/NAD(P)-binding domain"/>
    <property type="match status" value="1"/>
</dbReference>
<keyword evidence="5" id="KW-1185">Reference proteome</keyword>
<feature type="region of interest" description="Disordered" evidence="3">
    <location>
        <begin position="84"/>
        <end position="120"/>
    </location>
</feature>
<proteinExistence type="predicted"/>
<evidence type="ECO:0000256" key="2">
    <source>
        <dbReference type="SAM" id="Coils"/>
    </source>
</evidence>
<keyword evidence="4" id="KW-0413">Isomerase</keyword>
<name>A0A2P6TK90_CHLSO</name>
<dbReference type="STRING" id="3076.A0A2P6TK90"/>